<dbReference type="Proteomes" id="UP001485226">
    <property type="component" value="Unassembled WGS sequence"/>
</dbReference>
<protein>
    <recommendedName>
        <fullName evidence="3">Lipoprotein</fullName>
    </recommendedName>
</protein>
<proteinExistence type="predicted"/>
<evidence type="ECO:0000313" key="2">
    <source>
        <dbReference type="Proteomes" id="UP001485226"/>
    </source>
</evidence>
<keyword evidence="2" id="KW-1185">Reference proteome</keyword>
<sequence>MKNIILATFILTVLTILSCQNEKKEETNKQPEIVITKQKGTEFSAIEIKKKKTDQIVSKDSLDIIFIGKTTEELNKYNFHTCLGAILGNNSENEEYAVCIYSLHRNDCHKGRNKIVIEKFINYYEQGKANFVVKDELIVTSDFPKKCYSNVRMKLD</sequence>
<reference evidence="1 2" key="1">
    <citation type="submission" date="2024-04" db="EMBL/GenBank/DDBJ databases">
        <title>Flavobacterium sp. DGU38 16S ribosomal RNA gene Genome sequencing and assembly.</title>
        <authorList>
            <person name="Park S."/>
        </authorList>
    </citation>
    <scope>NUCLEOTIDE SEQUENCE [LARGE SCALE GENOMIC DNA]</scope>
    <source>
        <strain evidence="1 2">DGU38</strain>
    </source>
</reference>
<organism evidence="1 2">
    <name type="scientific">Flavobacterium calami</name>
    <dbReference type="NCBI Taxonomy" id="3139144"/>
    <lineage>
        <taxon>Bacteria</taxon>
        <taxon>Pseudomonadati</taxon>
        <taxon>Bacteroidota</taxon>
        <taxon>Flavobacteriia</taxon>
        <taxon>Flavobacteriales</taxon>
        <taxon>Flavobacteriaceae</taxon>
        <taxon>Flavobacterium</taxon>
    </lineage>
</organism>
<comment type="caution">
    <text evidence="1">The sequence shown here is derived from an EMBL/GenBank/DDBJ whole genome shotgun (WGS) entry which is preliminary data.</text>
</comment>
<gene>
    <name evidence="1" type="ORF">AAEO57_15395</name>
</gene>
<evidence type="ECO:0008006" key="3">
    <source>
        <dbReference type="Google" id="ProtNLM"/>
    </source>
</evidence>
<dbReference type="EMBL" id="JBBYHS010000016">
    <property type="protein sequence ID" value="MEL1255174.1"/>
    <property type="molecule type" value="Genomic_DNA"/>
</dbReference>
<accession>A0ABU9IT49</accession>
<name>A0ABU9IT49_9FLAO</name>
<dbReference type="PROSITE" id="PS51257">
    <property type="entry name" value="PROKAR_LIPOPROTEIN"/>
    <property type="match status" value="1"/>
</dbReference>
<evidence type="ECO:0000313" key="1">
    <source>
        <dbReference type="EMBL" id="MEL1255174.1"/>
    </source>
</evidence>
<dbReference type="RefSeq" id="WP_341693918.1">
    <property type="nucleotide sequence ID" value="NZ_JBBYHS010000016.1"/>
</dbReference>